<protein>
    <submittedName>
        <fullName evidence="1">Uncharacterized protein</fullName>
    </submittedName>
</protein>
<dbReference type="AlphaFoldDB" id="R7QK38"/>
<name>R7QK38_CHOCR</name>
<gene>
    <name evidence="1" type="ORF">CHC_T00006070001</name>
</gene>
<dbReference type="RefSeq" id="XP_005717712.1">
    <property type="nucleotide sequence ID" value="XM_005717655.1"/>
</dbReference>
<evidence type="ECO:0000313" key="1">
    <source>
        <dbReference type="EMBL" id="CDF37841.1"/>
    </source>
</evidence>
<sequence>MTMATAVRSNLRAWSPQCNSRPRWALEQFAGVSVDPWDLSQRQLLP</sequence>
<dbReference type="GeneID" id="17325428"/>
<proteinExistence type="predicted"/>
<dbReference type="EMBL" id="HG001877">
    <property type="protein sequence ID" value="CDF37841.1"/>
    <property type="molecule type" value="Genomic_DNA"/>
</dbReference>
<accession>R7QK38</accession>
<dbReference type="Proteomes" id="UP000012073">
    <property type="component" value="Unassembled WGS sequence"/>
</dbReference>
<dbReference type="KEGG" id="ccp:CHC_T00006070001"/>
<dbReference type="Gramene" id="CDF37841">
    <property type="protein sequence ID" value="CDF37841"/>
    <property type="gene ID" value="CHC_T00006070001"/>
</dbReference>
<reference evidence="2" key="1">
    <citation type="journal article" date="2013" name="Proc. Natl. Acad. Sci. U.S.A.">
        <title>Genome structure and metabolic features in the red seaweed Chondrus crispus shed light on evolution of the Archaeplastida.</title>
        <authorList>
            <person name="Collen J."/>
            <person name="Porcel B."/>
            <person name="Carre W."/>
            <person name="Ball S.G."/>
            <person name="Chaparro C."/>
            <person name="Tonon T."/>
            <person name="Barbeyron T."/>
            <person name="Michel G."/>
            <person name="Noel B."/>
            <person name="Valentin K."/>
            <person name="Elias M."/>
            <person name="Artiguenave F."/>
            <person name="Arun A."/>
            <person name="Aury J.M."/>
            <person name="Barbosa-Neto J.F."/>
            <person name="Bothwell J.H."/>
            <person name="Bouget F.Y."/>
            <person name="Brillet L."/>
            <person name="Cabello-Hurtado F."/>
            <person name="Capella-Gutierrez S."/>
            <person name="Charrier B."/>
            <person name="Cladiere L."/>
            <person name="Cock J.M."/>
            <person name="Coelho S.M."/>
            <person name="Colleoni C."/>
            <person name="Czjzek M."/>
            <person name="Da Silva C."/>
            <person name="Delage L."/>
            <person name="Denoeud F."/>
            <person name="Deschamps P."/>
            <person name="Dittami S.M."/>
            <person name="Gabaldon T."/>
            <person name="Gachon C.M."/>
            <person name="Groisillier A."/>
            <person name="Herve C."/>
            <person name="Jabbari K."/>
            <person name="Katinka M."/>
            <person name="Kloareg B."/>
            <person name="Kowalczyk N."/>
            <person name="Labadie K."/>
            <person name="Leblanc C."/>
            <person name="Lopez P.J."/>
            <person name="McLachlan D.H."/>
            <person name="Meslet-Cladiere L."/>
            <person name="Moustafa A."/>
            <person name="Nehr Z."/>
            <person name="Nyvall Collen P."/>
            <person name="Panaud O."/>
            <person name="Partensky F."/>
            <person name="Poulain J."/>
            <person name="Rensing S.A."/>
            <person name="Rousvoal S."/>
            <person name="Samson G."/>
            <person name="Symeonidi A."/>
            <person name="Weissenbach J."/>
            <person name="Zambounis A."/>
            <person name="Wincker P."/>
            <person name="Boyen C."/>
        </authorList>
    </citation>
    <scope>NUCLEOTIDE SEQUENCE [LARGE SCALE GENOMIC DNA]</scope>
    <source>
        <strain evidence="2">cv. Stackhouse</strain>
    </source>
</reference>
<evidence type="ECO:0000313" key="2">
    <source>
        <dbReference type="Proteomes" id="UP000012073"/>
    </source>
</evidence>
<keyword evidence="2" id="KW-1185">Reference proteome</keyword>
<organism evidence="1 2">
    <name type="scientific">Chondrus crispus</name>
    <name type="common">Carrageen Irish moss</name>
    <name type="synonym">Polymorpha crispa</name>
    <dbReference type="NCBI Taxonomy" id="2769"/>
    <lineage>
        <taxon>Eukaryota</taxon>
        <taxon>Rhodophyta</taxon>
        <taxon>Florideophyceae</taxon>
        <taxon>Rhodymeniophycidae</taxon>
        <taxon>Gigartinales</taxon>
        <taxon>Gigartinaceae</taxon>
        <taxon>Chondrus</taxon>
    </lineage>
</organism>